<keyword evidence="1" id="KW-0472">Membrane</keyword>
<keyword evidence="1" id="KW-0812">Transmembrane</keyword>
<feature type="transmembrane region" description="Helical" evidence="1">
    <location>
        <begin position="191"/>
        <end position="215"/>
    </location>
</feature>
<organism evidence="2 3">
    <name type="scientific">Haloactinospora alba</name>
    <dbReference type="NCBI Taxonomy" id="405555"/>
    <lineage>
        <taxon>Bacteria</taxon>
        <taxon>Bacillati</taxon>
        <taxon>Actinomycetota</taxon>
        <taxon>Actinomycetes</taxon>
        <taxon>Streptosporangiales</taxon>
        <taxon>Nocardiopsidaceae</taxon>
        <taxon>Haloactinospora</taxon>
    </lineage>
</organism>
<name>A0A543N6Z8_9ACTN</name>
<dbReference type="EMBL" id="VFQC01000003">
    <property type="protein sequence ID" value="TQN27602.1"/>
    <property type="molecule type" value="Genomic_DNA"/>
</dbReference>
<comment type="caution">
    <text evidence="2">The sequence shown here is derived from an EMBL/GenBank/DDBJ whole genome shotgun (WGS) entry which is preliminary data.</text>
</comment>
<sequence>MWDTAVEALKWSAAAAIWLLVVVRVYQAVGGPVPRVLRRSARAADELPEHRVNETRSRFREALRQGRVETSFPAGTARMPFASVQEIAREYGYRFRTDVMPANGGGKRWVFRLELPSLREVREAPEIADLRERERERWPEDPFTRRWQDRHTLAANRAQRAINRWNGLMLIPGLFLALFSPGFMLSGVSTAAFVVLLAVGCSMVGSAVVAIVRLARRKKAHETKGRTLYHELGSALVWRRLHPDRTGEPAAGNVRT</sequence>
<dbReference type="AlphaFoldDB" id="A0A543N6Z8"/>
<feature type="transmembrane region" description="Helical" evidence="1">
    <location>
        <begin position="12"/>
        <end position="29"/>
    </location>
</feature>
<evidence type="ECO:0000256" key="1">
    <source>
        <dbReference type="SAM" id="Phobius"/>
    </source>
</evidence>
<dbReference type="Proteomes" id="UP000317422">
    <property type="component" value="Unassembled WGS sequence"/>
</dbReference>
<keyword evidence="1" id="KW-1133">Transmembrane helix</keyword>
<protein>
    <submittedName>
        <fullName evidence="2">Uncharacterized protein</fullName>
    </submittedName>
</protein>
<evidence type="ECO:0000313" key="3">
    <source>
        <dbReference type="Proteomes" id="UP000317422"/>
    </source>
</evidence>
<reference evidence="2 3" key="1">
    <citation type="submission" date="2019-06" db="EMBL/GenBank/DDBJ databases">
        <title>Sequencing the genomes of 1000 actinobacteria strains.</title>
        <authorList>
            <person name="Klenk H.-P."/>
        </authorList>
    </citation>
    <scope>NUCLEOTIDE SEQUENCE [LARGE SCALE GENOMIC DNA]</scope>
    <source>
        <strain evidence="2 3">DSM 45015</strain>
    </source>
</reference>
<keyword evidence="3" id="KW-1185">Reference proteome</keyword>
<accession>A0A543N6Z8</accession>
<evidence type="ECO:0000313" key="2">
    <source>
        <dbReference type="EMBL" id="TQN27602.1"/>
    </source>
</evidence>
<gene>
    <name evidence="2" type="ORF">FHX37_4324</name>
</gene>
<proteinExistence type="predicted"/>
<dbReference type="RefSeq" id="WP_141926037.1">
    <property type="nucleotide sequence ID" value="NZ_VFQC01000003.1"/>
</dbReference>
<feature type="transmembrane region" description="Helical" evidence="1">
    <location>
        <begin position="167"/>
        <end position="185"/>
    </location>
</feature>